<evidence type="ECO:0000313" key="2">
    <source>
        <dbReference type="EMBL" id="MFB2621904.1"/>
    </source>
</evidence>
<feature type="signal peptide" evidence="1">
    <location>
        <begin position="1"/>
        <end position="18"/>
    </location>
</feature>
<evidence type="ECO:0000313" key="3">
    <source>
        <dbReference type="Proteomes" id="UP001576708"/>
    </source>
</evidence>
<dbReference type="Proteomes" id="UP001576708">
    <property type="component" value="Unassembled WGS sequence"/>
</dbReference>
<comment type="caution">
    <text evidence="2">The sequence shown here is derived from an EMBL/GenBank/DDBJ whole genome shotgun (WGS) entry which is preliminary data.</text>
</comment>
<gene>
    <name evidence="2" type="ORF">ACE02W_18970</name>
</gene>
<evidence type="ECO:0000256" key="1">
    <source>
        <dbReference type="SAM" id="SignalP"/>
    </source>
</evidence>
<proteinExistence type="predicted"/>
<accession>A0ABV4VNL8</accession>
<protein>
    <submittedName>
        <fullName evidence="2">Uncharacterized protein</fullName>
    </submittedName>
</protein>
<reference evidence="2 3" key="1">
    <citation type="submission" date="2024-09" db="EMBL/GenBank/DDBJ databases">
        <authorList>
            <person name="Zhang Y."/>
        </authorList>
    </citation>
    <scope>NUCLEOTIDE SEQUENCE [LARGE SCALE GENOMIC DNA]</scope>
    <source>
        <strain evidence="2 3">ZJ318</strain>
    </source>
</reference>
<dbReference type="RefSeq" id="WP_088212718.1">
    <property type="nucleotide sequence ID" value="NZ_JBCATE010000009.1"/>
</dbReference>
<keyword evidence="1" id="KW-0732">Signal</keyword>
<sequence>MLRILSLLLLIFSSQSLASSWPVPKSIVMVSPDGGVIARLHSGSFPLDKPESAQMSIFIWNEQSGYVLSERYPLPYRFAPAKFAVNDNGFVITVGKYVAEETGPDIGIFNPQGQQIQSYTLEQLFPDTTQRQQLIAQSQKLTTEWQQPLRDEPQWYCLSAPEAMMNNAFSVRYELGALLFYVDENPFEIHLFDGGCP</sequence>
<dbReference type="EMBL" id="JBHFGU010000009">
    <property type="protein sequence ID" value="MFB2621904.1"/>
    <property type="molecule type" value="Genomic_DNA"/>
</dbReference>
<feature type="chain" id="PRO_5045179185" evidence="1">
    <location>
        <begin position="19"/>
        <end position="197"/>
    </location>
</feature>
<organism evidence="2 3">
    <name type="scientific">Shewanella mangrovisoli</name>
    <dbReference type="NCBI Taxonomy" id="2864211"/>
    <lineage>
        <taxon>Bacteria</taxon>
        <taxon>Pseudomonadati</taxon>
        <taxon>Pseudomonadota</taxon>
        <taxon>Gammaproteobacteria</taxon>
        <taxon>Alteromonadales</taxon>
        <taxon>Shewanellaceae</taxon>
        <taxon>Shewanella</taxon>
    </lineage>
</organism>
<name>A0ABV4VNL8_9GAMM</name>
<keyword evidence="3" id="KW-1185">Reference proteome</keyword>